<evidence type="ECO:0008006" key="8">
    <source>
        <dbReference type="Google" id="ProtNLM"/>
    </source>
</evidence>
<proteinExistence type="predicted"/>
<evidence type="ECO:0000313" key="7">
    <source>
        <dbReference type="EMBL" id="VAX05909.1"/>
    </source>
</evidence>
<reference evidence="7" key="1">
    <citation type="submission" date="2018-06" db="EMBL/GenBank/DDBJ databases">
        <authorList>
            <person name="Zhirakovskaya E."/>
        </authorList>
    </citation>
    <scope>NUCLEOTIDE SEQUENCE</scope>
</reference>
<dbReference type="InterPro" id="IPR029046">
    <property type="entry name" value="LolA/LolB/LppX"/>
</dbReference>
<dbReference type="PROSITE" id="PS51257">
    <property type="entry name" value="PROKAR_LIPOPROTEIN"/>
    <property type="match status" value="1"/>
</dbReference>
<evidence type="ECO:0000256" key="4">
    <source>
        <dbReference type="ARBA" id="ARBA00022927"/>
    </source>
</evidence>
<dbReference type="EMBL" id="UOFX01000010">
    <property type="protein sequence ID" value="VAX05909.1"/>
    <property type="molecule type" value="Genomic_DNA"/>
</dbReference>
<accession>A0A3B1AJ82</accession>
<dbReference type="AlphaFoldDB" id="A0A3B1AJ82"/>
<keyword evidence="5" id="KW-0472">Membrane</keyword>
<evidence type="ECO:0000256" key="3">
    <source>
        <dbReference type="ARBA" id="ARBA00022448"/>
    </source>
</evidence>
<dbReference type="InterPro" id="IPR004565">
    <property type="entry name" value="OM_lipoprot_LolB"/>
</dbReference>
<dbReference type="Pfam" id="PF03550">
    <property type="entry name" value="LolB"/>
    <property type="match status" value="1"/>
</dbReference>
<comment type="subcellular location">
    <subcellularLocation>
        <location evidence="1">Cell outer membrane</location>
    </subcellularLocation>
</comment>
<dbReference type="SUPFAM" id="SSF89392">
    <property type="entry name" value="Prokaryotic lipoproteins and lipoprotein localization factors"/>
    <property type="match status" value="1"/>
</dbReference>
<protein>
    <recommendedName>
        <fullName evidence="8">Outer-membrane lipoprotein LolB</fullName>
    </recommendedName>
</protein>
<dbReference type="CDD" id="cd16326">
    <property type="entry name" value="LolB"/>
    <property type="match status" value="1"/>
</dbReference>
<organism evidence="7">
    <name type="scientific">hydrothermal vent metagenome</name>
    <dbReference type="NCBI Taxonomy" id="652676"/>
    <lineage>
        <taxon>unclassified sequences</taxon>
        <taxon>metagenomes</taxon>
        <taxon>ecological metagenomes</taxon>
    </lineage>
</organism>
<dbReference type="GO" id="GO:0009279">
    <property type="term" value="C:cell outer membrane"/>
    <property type="evidence" value="ECO:0007669"/>
    <property type="project" value="UniProtKB-SubCell"/>
</dbReference>
<keyword evidence="3" id="KW-0813">Transport</keyword>
<gene>
    <name evidence="7" type="ORF">MNBD_GAMMA26-621</name>
</gene>
<name>A0A3B1AJ82_9ZZZZ</name>
<dbReference type="NCBIfam" id="TIGR00548">
    <property type="entry name" value="lolB"/>
    <property type="match status" value="1"/>
</dbReference>
<evidence type="ECO:0000256" key="5">
    <source>
        <dbReference type="ARBA" id="ARBA00023136"/>
    </source>
</evidence>
<evidence type="ECO:0000256" key="6">
    <source>
        <dbReference type="ARBA" id="ARBA00023186"/>
    </source>
</evidence>
<comment type="subunit">
    <text evidence="2">Monomer.</text>
</comment>
<evidence type="ECO:0000256" key="2">
    <source>
        <dbReference type="ARBA" id="ARBA00011245"/>
    </source>
</evidence>
<dbReference type="GO" id="GO:0015031">
    <property type="term" value="P:protein transport"/>
    <property type="evidence" value="ECO:0007669"/>
    <property type="project" value="UniProtKB-KW"/>
</dbReference>
<keyword evidence="4" id="KW-0653">Protein transport</keyword>
<dbReference type="Gene3D" id="2.50.20.10">
    <property type="entry name" value="Lipoprotein localisation LolA/LolB/LppX"/>
    <property type="match status" value="1"/>
</dbReference>
<evidence type="ECO:0000256" key="1">
    <source>
        <dbReference type="ARBA" id="ARBA00004442"/>
    </source>
</evidence>
<sequence>MTARLGLLIFFSILLIACVRPVLQPEDVVFSESKLPEKWLLEGRIGIQLPSQSWQAAIHWHQYGEDFEISLRSPFGRVLRRIQKQDEDVVLVDGDGQTYYRSAGELDHLVSEQLGVPVPVSSLRYWILGQPQPGRSWQLLDSAQGVAQGFSQEGWKIRFHGWSLFNERMLPARLTLRRDAIKVRLVLHEWSTAPVE</sequence>
<keyword evidence="6" id="KW-0143">Chaperone</keyword>